<proteinExistence type="predicted"/>
<dbReference type="Pfam" id="PF19189">
    <property type="entry name" value="Mtf2"/>
    <property type="match status" value="1"/>
</dbReference>
<dbReference type="Proteomes" id="UP001642482">
    <property type="component" value="Unassembled WGS sequence"/>
</dbReference>
<evidence type="ECO:0000313" key="3">
    <source>
        <dbReference type="EMBL" id="CAK7237920.1"/>
    </source>
</evidence>
<name>A0ABP0D472_9PEZI</name>
<dbReference type="InterPro" id="IPR040009">
    <property type="entry name" value="Mtf2/C5D6.12-like"/>
</dbReference>
<keyword evidence="4" id="KW-1185">Reference proteome</keyword>
<evidence type="ECO:0000259" key="2">
    <source>
        <dbReference type="Pfam" id="PF19189"/>
    </source>
</evidence>
<dbReference type="PANTHER" id="PTHR39468:SF1">
    <property type="entry name" value="MTF2-LIKE C-TERMINAL DOMAIN-CONTAINING PROTEIN"/>
    <property type="match status" value="1"/>
</dbReference>
<gene>
    <name evidence="3" type="ORF">SEUCBS140593_010201</name>
</gene>
<evidence type="ECO:0000313" key="4">
    <source>
        <dbReference type="Proteomes" id="UP001642482"/>
    </source>
</evidence>
<evidence type="ECO:0000256" key="1">
    <source>
        <dbReference type="SAM" id="MobiDB-lite"/>
    </source>
</evidence>
<sequence>MATSFLPFLYPAKLVQRPLRAPVVRQFLRSLHATAPRANDSEQRPSRPPPSSKATRRIKHDHIPFELPDDFEPSSRERADMEGHIRIGTGNPADGTITPLERHIFRRIFRDLARKLPGPNYEEDYSELPLNDELPPDDDKASSHFARINSIISGASDDQVLIREPQRNLLQEEDLVGIEAVIKKEKASRERILAQFPPSLRAAAGKALGINDARNKPKQREEKLEIIMDEGVEEEEPAVAIEDAENFESTENVKNSENVRNAENVQNVEESKKSEEMAAAQIARRERQTKMELTMLSKKTDIALWQYMEEQVFALVDKWGLRSDVPPGRRTSRKKKALAEDRPLYPALLLHGQRLLDSHFAGGTTSPLALAVIPRMKQLGLASYVLGASTPLYNHLMHIRWRRQGDAPAVFVLLEEMRRAGLPFNDATLAIVKSIEWHIKPLATREVTDVEGGAAVEENAVAAAAVKLLPDLDMVARQASYWRMNIQRVLDQRRQSMPPELWVE</sequence>
<dbReference type="EMBL" id="CAWUHD010000197">
    <property type="protein sequence ID" value="CAK7237920.1"/>
    <property type="molecule type" value="Genomic_DNA"/>
</dbReference>
<organism evidence="3 4">
    <name type="scientific">Sporothrix eucalyptigena</name>
    <dbReference type="NCBI Taxonomy" id="1812306"/>
    <lineage>
        <taxon>Eukaryota</taxon>
        <taxon>Fungi</taxon>
        <taxon>Dikarya</taxon>
        <taxon>Ascomycota</taxon>
        <taxon>Pezizomycotina</taxon>
        <taxon>Sordariomycetes</taxon>
        <taxon>Sordariomycetidae</taxon>
        <taxon>Ophiostomatales</taxon>
        <taxon>Ophiostomataceae</taxon>
        <taxon>Sporothrix</taxon>
    </lineage>
</organism>
<feature type="domain" description="Mtf2-like C-terminal" evidence="2">
    <location>
        <begin position="286"/>
        <end position="445"/>
    </location>
</feature>
<reference evidence="3 4" key="1">
    <citation type="submission" date="2024-01" db="EMBL/GenBank/DDBJ databases">
        <authorList>
            <person name="Allen C."/>
            <person name="Tagirdzhanova G."/>
        </authorList>
    </citation>
    <scope>NUCLEOTIDE SEQUENCE [LARGE SCALE GENOMIC DNA]</scope>
</reference>
<comment type="caution">
    <text evidence="3">The sequence shown here is derived from an EMBL/GenBank/DDBJ whole genome shotgun (WGS) entry which is preliminary data.</text>
</comment>
<dbReference type="InterPro" id="IPR043837">
    <property type="entry name" value="Mtf2-like_C"/>
</dbReference>
<protein>
    <recommendedName>
        <fullName evidence="2">Mtf2-like C-terminal domain-containing protein</fullName>
    </recommendedName>
</protein>
<feature type="region of interest" description="Disordered" evidence="1">
    <location>
        <begin position="34"/>
        <end position="73"/>
    </location>
</feature>
<accession>A0ABP0D472</accession>
<dbReference type="PANTHER" id="PTHR39468">
    <property type="entry name" value="CHROMOSOME 7, WHOLE GENOME SHOTGUN SEQUENCE"/>
    <property type="match status" value="1"/>
</dbReference>